<dbReference type="OrthoDB" id="371143at2"/>
<dbReference type="Proteomes" id="UP000186400">
    <property type="component" value="Unassembled WGS sequence"/>
</dbReference>
<accession>A0A1N6VB34</accession>
<evidence type="ECO:0000313" key="1">
    <source>
        <dbReference type="EMBL" id="SIQ75081.1"/>
    </source>
</evidence>
<name>A0A1N6VB34_9SPIO</name>
<dbReference type="STRING" id="159291.SAMN05920897_11449"/>
<keyword evidence="2" id="KW-1185">Reference proteome</keyword>
<organism evidence="1 2">
    <name type="scientific">Alkalispirochaeta americana</name>
    <dbReference type="NCBI Taxonomy" id="159291"/>
    <lineage>
        <taxon>Bacteria</taxon>
        <taxon>Pseudomonadati</taxon>
        <taxon>Spirochaetota</taxon>
        <taxon>Spirochaetia</taxon>
        <taxon>Spirochaetales</taxon>
        <taxon>Spirochaetaceae</taxon>
        <taxon>Alkalispirochaeta</taxon>
    </lineage>
</organism>
<protein>
    <recommendedName>
        <fullName evidence="3">WGR domain-containing protein</fullName>
    </recommendedName>
</protein>
<proteinExistence type="predicted"/>
<sequence length="96" mass="10988">MMISLYARNKNGAARYVTITDRQGNLFGYKTLTVTTGSDFLATRERNFTYATEAEMQRALRGMIDRRLRKGYSVLYSFFAPGQYGELPERVAARQS</sequence>
<evidence type="ECO:0000313" key="2">
    <source>
        <dbReference type="Proteomes" id="UP000186400"/>
    </source>
</evidence>
<dbReference type="AlphaFoldDB" id="A0A1N6VB34"/>
<dbReference type="EMBL" id="FTMS01000014">
    <property type="protein sequence ID" value="SIQ75081.1"/>
    <property type="molecule type" value="Genomic_DNA"/>
</dbReference>
<evidence type="ECO:0008006" key="3">
    <source>
        <dbReference type="Google" id="ProtNLM"/>
    </source>
</evidence>
<gene>
    <name evidence="1" type="ORF">SAMN05920897_11449</name>
</gene>
<reference evidence="1 2" key="1">
    <citation type="submission" date="2017-01" db="EMBL/GenBank/DDBJ databases">
        <authorList>
            <person name="Mah S.A."/>
            <person name="Swanson W.J."/>
            <person name="Moy G.W."/>
            <person name="Vacquier V.D."/>
        </authorList>
    </citation>
    <scope>NUCLEOTIDE SEQUENCE [LARGE SCALE GENOMIC DNA]</scope>
    <source>
        <strain evidence="1 2">ASpG1</strain>
    </source>
</reference>
<dbReference type="RefSeq" id="WP_076489352.1">
    <property type="nucleotide sequence ID" value="NZ_FTMS01000014.1"/>
</dbReference>